<organism evidence="11 12">
    <name type="scientific">Strongylocentrotus purpuratus</name>
    <name type="common">Purple sea urchin</name>
    <dbReference type="NCBI Taxonomy" id="7668"/>
    <lineage>
        <taxon>Eukaryota</taxon>
        <taxon>Metazoa</taxon>
        <taxon>Echinodermata</taxon>
        <taxon>Eleutherozoa</taxon>
        <taxon>Echinozoa</taxon>
        <taxon>Echinoidea</taxon>
        <taxon>Euechinoidea</taxon>
        <taxon>Echinacea</taxon>
        <taxon>Camarodonta</taxon>
        <taxon>Echinidea</taxon>
        <taxon>Strongylocentrotidae</taxon>
        <taxon>Strongylocentrotus</taxon>
    </lineage>
</organism>
<protein>
    <recommendedName>
        <fullName evidence="13">Signal transducing adapter molecule 1</fullName>
    </recommendedName>
</protein>
<dbReference type="FunFam" id="2.30.30.40:FF:000072">
    <property type="entry name" value="Unconventional Myosin IB"/>
    <property type="match status" value="1"/>
</dbReference>
<evidence type="ECO:0000256" key="2">
    <source>
        <dbReference type="ARBA" id="ARBA00009666"/>
    </source>
</evidence>
<dbReference type="OrthoDB" id="10068368at2759"/>
<dbReference type="GO" id="GO:0043130">
    <property type="term" value="F:ubiquitin binding"/>
    <property type="evidence" value="ECO:0007669"/>
    <property type="project" value="InterPro"/>
</dbReference>
<feature type="compositionally biased region" description="Low complexity" evidence="8">
    <location>
        <begin position="600"/>
        <end position="610"/>
    </location>
</feature>
<feature type="region of interest" description="Disordered" evidence="8">
    <location>
        <begin position="423"/>
        <end position="619"/>
    </location>
</feature>
<dbReference type="PRINTS" id="PR00452">
    <property type="entry name" value="SH3DOMAIN"/>
</dbReference>
<evidence type="ECO:0000256" key="3">
    <source>
        <dbReference type="ARBA" id="ARBA00022443"/>
    </source>
</evidence>
<feature type="compositionally biased region" description="Gly residues" evidence="8">
    <location>
        <begin position="191"/>
        <end position="204"/>
    </location>
</feature>
<keyword evidence="6" id="KW-0653">Protein transport</keyword>
<reference evidence="11" key="2">
    <citation type="submission" date="2021-01" db="UniProtKB">
        <authorList>
            <consortium name="EnsemblMetazoa"/>
        </authorList>
    </citation>
    <scope>IDENTIFICATION</scope>
</reference>
<dbReference type="EnsemblMetazoa" id="XM_011668297">
    <property type="protein sequence ID" value="XP_011666599"/>
    <property type="gene ID" value="LOC584989"/>
</dbReference>
<feature type="domain" description="SH3" evidence="9">
    <location>
        <begin position="225"/>
        <end position="284"/>
    </location>
</feature>
<dbReference type="FunFam" id="1.25.40.90:FF:000009">
    <property type="entry name" value="Putative signal transducing adapter molecule 1"/>
    <property type="match status" value="1"/>
</dbReference>
<evidence type="ECO:0000256" key="7">
    <source>
        <dbReference type="PROSITE-ProRule" id="PRU00192"/>
    </source>
</evidence>
<evidence type="ECO:0000256" key="5">
    <source>
        <dbReference type="ARBA" id="ARBA00022753"/>
    </source>
</evidence>
<dbReference type="PROSITE" id="PS50002">
    <property type="entry name" value="SH3"/>
    <property type="match status" value="1"/>
</dbReference>
<dbReference type="PROSITE" id="PS50330">
    <property type="entry name" value="UIM"/>
    <property type="match status" value="1"/>
</dbReference>
<dbReference type="RefSeq" id="XP_011666599.2">
    <property type="nucleotide sequence ID" value="XM_011668297.2"/>
</dbReference>
<dbReference type="Gene3D" id="1.25.40.90">
    <property type="match status" value="1"/>
</dbReference>
<dbReference type="InterPro" id="IPR036028">
    <property type="entry name" value="SH3-like_dom_sf"/>
</dbReference>
<evidence type="ECO:0000256" key="6">
    <source>
        <dbReference type="ARBA" id="ARBA00022927"/>
    </source>
</evidence>
<dbReference type="GO" id="GO:0043328">
    <property type="term" value="P:protein transport to vacuole involved in ubiquitin-dependent protein catabolic process via the multivesicular body sorting pathway"/>
    <property type="evidence" value="ECO:0000318"/>
    <property type="project" value="GO_Central"/>
</dbReference>
<dbReference type="SUPFAM" id="SSF48464">
    <property type="entry name" value="ENTH/VHS domain"/>
    <property type="match status" value="1"/>
</dbReference>
<dbReference type="InterPro" id="IPR003903">
    <property type="entry name" value="UIM_dom"/>
</dbReference>
<keyword evidence="4" id="KW-0813">Transport</keyword>
<dbReference type="InterPro" id="IPR002014">
    <property type="entry name" value="VHS_dom"/>
</dbReference>
<dbReference type="PANTHER" id="PTHR45929">
    <property type="entry name" value="JAK PATHWAY SIGNAL TRANSDUCTION ADAPTOR MOLECULE"/>
    <property type="match status" value="1"/>
</dbReference>
<feature type="domain" description="VHS" evidence="10">
    <location>
        <begin position="16"/>
        <end position="144"/>
    </location>
</feature>
<name>A0A7M7HH20_STRPU</name>
<dbReference type="SMART" id="SM00288">
    <property type="entry name" value="VHS"/>
    <property type="match status" value="1"/>
</dbReference>
<evidence type="ECO:0000256" key="1">
    <source>
        <dbReference type="ARBA" id="ARBA00004177"/>
    </source>
</evidence>
<dbReference type="Gene3D" id="1.20.5.1940">
    <property type="match status" value="1"/>
</dbReference>
<feature type="compositionally biased region" description="Polar residues" evidence="8">
    <location>
        <begin position="517"/>
        <end position="569"/>
    </location>
</feature>
<evidence type="ECO:0000313" key="12">
    <source>
        <dbReference type="Proteomes" id="UP000007110"/>
    </source>
</evidence>
<sequence length="619" mass="66025">MPLFGGTPFDTDVDKVTSEANTTEDWGLILDICDRIKANSNAPKDAFKSIMRRLKTPNPHVQLQSLMLLGACVSNGGKLFHQEVSSRDFCADARNIVSKGHPKVSEKMRLLLKDWAEKEMKNDPSCSLVTQLYNSLKTEGFGFSTSDDPPKAVQTYSNDPNVVSTQQEEDDIAKAIALSLGNNKSSSQSPSGGGGGGGGGGGTTGSLYPSTNALYASPIQQQQPKESRKVKALYDFEAAEDNELTFKAGEIISVLDDRDVNWWKGENFRGTGLFPSNFVTADLTAETEPEIKAREKKVSFEEEVEVRTIEPPTEIKISTETMDQCLEMLQNADPTMERPDNPDMPLLEATCNGMAPLIDQELESIDRDHADLTALNHRLMDAFQMYHDLMKEAPVYGYSMKNMAPNQGPFTGQGPVPVPGPFTGQGPVPVPGGYAPQQPNMGGMPPPQMVQYNAGAPPQQQYMGPPGGVPNSSGMGPPVMNQGMNMPPSSQAAPASTMAMSQPVLSQPGMGQAAQPIYSSSPASSTMYTHNIPQNSLPAASQTSPGSAPFQYNSAPVGTVAPTNTSYSQPAPMGSMQPQGGVPSTGVAHGYGMAPPPGDQGVQGVMMGQGIPPHQQLLL</sequence>
<proteinExistence type="inferred from homology"/>
<comment type="similarity">
    <text evidence="2">Belongs to the STAM family.</text>
</comment>
<dbReference type="InParanoid" id="A0A7M7HH20"/>
<comment type="subcellular location">
    <subcellularLocation>
        <location evidence="1">Endosome</location>
    </subcellularLocation>
</comment>
<dbReference type="GO" id="GO:0033565">
    <property type="term" value="C:ESCRT-0 complex"/>
    <property type="evidence" value="ECO:0000318"/>
    <property type="project" value="GO_Central"/>
</dbReference>
<accession>A0A7M7HH20</accession>
<dbReference type="CDD" id="cd03568">
    <property type="entry name" value="VHS_STAM"/>
    <property type="match status" value="1"/>
</dbReference>
<reference evidence="12" key="1">
    <citation type="submission" date="2015-02" db="EMBL/GenBank/DDBJ databases">
        <title>Genome sequencing for Strongylocentrotus purpuratus.</title>
        <authorList>
            <person name="Murali S."/>
            <person name="Liu Y."/>
            <person name="Vee V."/>
            <person name="English A."/>
            <person name="Wang M."/>
            <person name="Skinner E."/>
            <person name="Han Y."/>
            <person name="Muzny D.M."/>
            <person name="Worley K.C."/>
            <person name="Gibbs R.A."/>
        </authorList>
    </citation>
    <scope>NUCLEOTIDE SEQUENCE</scope>
</reference>
<dbReference type="CDD" id="cd11820">
    <property type="entry name" value="SH3_STAM"/>
    <property type="match status" value="1"/>
</dbReference>
<dbReference type="InterPro" id="IPR008942">
    <property type="entry name" value="ENTH_VHS"/>
</dbReference>
<dbReference type="Pfam" id="PF00018">
    <property type="entry name" value="SH3_1"/>
    <property type="match status" value="1"/>
</dbReference>
<feature type="region of interest" description="Disordered" evidence="8">
    <location>
        <begin position="182"/>
        <end position="211"/>
    </location>
</feature>
<dbReference type="PANTHER" id="PTHR45929:SF3">
    <property type="entry name" value="JAK PATHWAY SIGNAL TRANSDUCTION ADAPTOR MOLECULE"/>
    <property type="match status" value="1"/>
</dbReference>
<dbReference type="InterPro" id="IPR001452">
    <property type="entry name" value="SH3_domain"/>
</dbReference>
<dbReference type="FunCoup" id="A0A7M7HH20">
    <property type="interactions" value="2344"/>
</dbReference>
<dbReference type="GO" id="GO:0035091">
    <property type="term" value="F:phosphatidylinositol binding"/>
    <property type="evidence" value="ECO:0007669"/>
    <property type="project" value="InterPro"/>
</dbReference>
<keyword evidence="3 7" id="KW-0728">SH3 domain</keyword>
<dbReference type="KEGG" id="spu:584989"/>
<dbReference type="SMART" id="SM00326">
    <property type="entry name" value="SH3"/>
    <property type="match status" value="1"/>
</dbReference>
<dbReference type="OMA" id="QVYRDWW"/>
<feature type="compositionally biased region" description="Polar residues" evidence="8">
    <location>
        <begin position="482"/>
        <end position="505"/>
    </location>
</feature>
<evidence type="ECO:0000313" key="11">
    <source>
        <dbReference type="EnsemblMetazoa" id="XP_011666599"/>
    </source>
</evidence>
<dbReference type="PROSITE" id="PS50179">
    <property type="entry name" value="VHS"/>
    <property type="match status" value="1"/>
</dbReference>
<keyword evidence="5" id="KW-0967">Endosome</keyword>
<evidence type="ECO:0008006" key="13">
    <source>
        <dbReference type="Google" id="ProtNLM"/>
    </source>
</evidence>
<dbReference type="Proteomes" id="UP000007110">
    <property type="component" value="Unassembled WGS sequence"/>
</dbReference>
<evidence type="ECO:0000256" key="4">
    <source>
        <dbReference type="ARBA" id="ARBA00022448"/>
    </source>
</evidence>
<dbReference type="Pfam" id="PF00790">
    <property type="entry name" value="VHS"/>
    <property type="match status" value="1"/>
</dbReference>
<dbReference type="GeneID" id="584989"/>
<dbReference type="SUPFAM" id="SSF50044">
    <property type="entry name" value="SH3-domain"/>
    <property type="match status" value="1"/>
</dbReference>
<evidence type="ECO:0000259" key="10">
    <source>
        <dbReference type="PROSITE" id="PS50179"/>
    </source>
</evidence>
<dbReference type="CDD" id="cd21388">
    <property type="entry name" value="GAT_STAM"/>
    <property type="match status" value="1"/>
</dbReference>
<dbReference type="CTD" id="8027"/>
<evidence type="ECO:0000256" key="8">
    <source>
        <dbReference type="SAM" id="MobiDB-lite"/>
    </source>
</evidence>
<dbReference type="AlphaFoldDB" id="A0A7M7HH20"/>
<dbReference type="Gene3D" id="2.30.30.40">
    <property type="entry name" value="SH3 Domains"/>
    <property type="match status" value="1"/>
</dbReference>
<dbReference type="InterPro" id="IPR050670">
    <property type="entry name" value="STAM"/>
</dbReference>
<keyword evidence="12" id="KW-1185">Reference proteome</keyword>
<evidence type="ECO:0000259" key="9">
    <source>
        <dbReference type="PROSITE" id="PS50002"/>
    </source>
</evidence>